<dbReference type="EMBL" id="CP029550">
    <property type="protein sequence ID" value="AWN42062.1"/>
    <property type="molecule type" value="Genomic_DNA"/>
</dbReference>
<organism evidence="3 4">
    <name type="scientific">Methylobacterium durans</name>
    <dbReference type="NCBI Taxonomy" id="2202825"/>
    <lineage>
        <taxon>Bacteria</taxon>
        <taxon>Pseudomonadati</taxon>
        <taxon>Pseudomonadota</taxon>
        <taxon>Alphaproteobacteria</taxon>
        <taxon>Hyphomicrobiales</taxon>
        <taxon>Methylobacteriaceae</taxon>
        <taxon>Methylobacterium</taxon>
    </lineage>
</organism>
<dbReference type="RefSeq" id="WP_109891590.1">
    <property type="nucleotide sequence ID" value="NZ_CP029550.1"/>
</dbReference>
<dbReference type="Gene3D" id="3.40.50.2000">
    <property type="entry name" value="Glycogen Phosphorylase B"/>
    <property type="match status" value="2"/>
</dbReference>
<dbReference type="InterPro" id="IPR001296">
    <property type="entry name" value="Glyco_trans_1"/>
</dbReference>
<dbReference type="Pfam" id="PF00534">
    <property type="entry name" value="Glycos_transf_1"/>
    <property type="match status" value="1"/>
</dbReference>
<dbReference type="KEGG" id="mets:DK389_18125"/>
<dbReference type="Proteomes" id="UP000245926">
    <property type="component" value="Chromosome"/>
</dbReference>
<dbReference type="InterPro" id="IPR050194">
    <property type="entry name" value="Glycosyltransferase_grp1"/>
</dbReference>
<dbReference type="SUPFAM" id="SSF53756">
    <property type="entry name" value="UDP-Glycosyltransferase/glycogen phosphorylase"/>
    <property type="match status" value="1"/>
</dbReference>
<dbReference type="AlphaFoldDB" id="A0A2U8W9R2"/>
<evidence type="ECO:0000313" key="3">
    <source>
        <dbReference type="EMBL" id="AWN42062.1"/>
    </source>
</evidence>
<evidence type="ECO:0000259" key="2">
    <source>
        <dbReference type="Pfam" id="PF13439"/>
    </source>
</evidence>
<proteinExistence type="predicted"/>
<protein>
    <submittedName>
        <fullName evidence="3">Glycosyl transferase</fullName>
    </submittedName>
</protein>
<dbReference type="Pfam" id="PF13439">
    <property type="entry name" value="Glyco_transf_4"/>
    <property type="match status" value="1"/>
</dbReference>
<keyword evidence="3" id="KW-0808">Transferase</keyword>
<accession>A0A2U8W9R2</accession>
<name>A0A2U8W9R2_9HYPH</name>
<gene>
    <name evidence="3" type="ORF">DK389_18125</name>
</gene>
<evidence type="ECO:0000313" key="4">
    <source>
        <dbReference type="Proteomes" id="UP000245926"/>
    </source>
</evidence>
<sequence>MNGEVRPGPAFPVEAGPLAGACILQIIPELEAGGAERTAVDVAAGLAAAGARPLVATEGGRLVGELQAKGGIWVPFPAASKNPMAMALNVRRLMSLCRREGVQLIHARSRAPAWVALGAARRLKIPFVTTYHGSYSGRTGVKVLYNSVMARGDVVIANSNYTADRIRSLHAEQAGDRVEVIHRGTDLGSFNPVAVGPSRVEALRRAWGVAPHERVILLAARLTAWKGQRVLIEAAALMRDRGLSDFAVVLAGDPQGRAAYERELDALIAARGLAGIVRRVGHCTDMPAAFRAASVVAVPSIEPEAFGRSAVEAQALGTPVVVSDLGAVPETVLSPPDVAPGQRTGWRVPAGDAAALAKALVEAISLGASARDVLARRGRAHVEAHFSLERMVADTLDVYARLLRS</sequence>
<reference evidence="4" key="1">
    <citation type="submission" date="2018-05" db="EMBL/GenBank/DDBJ databases">
        <title>Complete Genome Sequence of Methylobacterium sp. 17SD2-17.</title>
        <authorList>
            <person name="Srinivasan S."/>
        </authorList>
    </citation>
    <scope>NUCLEOTIDE SEQUENCE [LARGE SCALE GENOMIC DNA]</scope>
    <source>
        <strain evidence="4">17SD2-17</strain>
    </source>
</reference>
<feature type="domain" description="Glycosyltransferase subfamily 4-like N-terminal" evidence="2">
    <location>
        <begin position="33"/>
        <end position="187"/>
    </location>
</feature>
<dbReference type="OrthoDB" id="5147801at2"/>
<dbReference type="InterPro" id="IPR028098">
    <property type="entry name" value="Glyco_trans_4-like_N"/>
</dbReference>
<dbReference type="PANTHER" id="PTHR45947:SF3">
    <property type="entry name" value="SULFOQUINOVOSYL TRANSFERASE SQD2"/>
    <property type="match status" value="1"/>
</dbReference>
<dbReference type="PANTHER" id="PTHR45947">
    <property type="entry name" value="SULFOQUINOVOSYL TRANSFERASE SQD2"/>
    <property type="match status" value="1"/>
</dbReference>
<feature type="domain" description="Glycosyl transferase family 1" evidence="1">
    <location>
        <begin position="201"/>
        <end position="379"/>
    </location>
</feature>
<evidence type="ECO:0000259" key="1">
    <source>
        <dbReference type="Pfam" id="PF00534"/>
    </source>
</evidence>
<dbReference type="CDD" id="cd03819">
    <property type="entry name" value="GT4_WavL-like"/>
    <property type="match status" value="1"/>
</dbReference>
<dbReference type="GO" id="GO:0016758">
    <property type="term" value="F:hexosyltransferase activity"/>
    <property type="evidence" value="ECO:0007669"/>
    <property type="project" value="TreeGrafter"/>
</dbReference>
<keyword evidence="4" id="KW-1185">Reference proteome</keyword>